<feature type="domain" description="Glycosyl hydrolase family 13 catalytic" evidence="1">
    <location>
        <begin position="18"/>
        <end position="422"/>
    </location>
</feature>
<dbReference type="PANTHER" id="PTHR10357">
    <property type="entry name" value="ALPHA-AMYLASE FAMILY MEMBER"/>
    <property type="match status" value="1"/>
</dbReference>
<dbReference type="Gene3D" id="3.20.20.80">
    <property type="entry name" value="Glycosidases"/>
    <property type="match status" value="1"/>
</dbReference>
<evidence type="ECO:0000313" key="3">
    <source>
        <dbReference type="Proteomes" id="UP000317722"/>
    </source>
</evidence>
<proteinExistence type="predicted"/>
<reference evidence="2 3" key="1">
    <citation type="journal article" date="2019" name="Environ. Microbiol.">
        <title>Species interactions and distinct microbial communities in high Arctic permafrost affected cryosols are associated with the CH4 and CO2 gas fluxes.</title>
        <authorList>
            <person name="Altshuler I."/>
            <person name="Hamel J."/>
            <person name="Turney S."/>
            <person name="Magnuson E."/>
            <person name="Levesque R."/>
            <person name="Greer C."/>
            <person name="Whyte L.G."/>
        </authorList>
    </citation>
    <scope>NUCLEOTIDE SEQUENCE [LARGE SCALE GENOMIC DNA]</scope>
    <source>
        <strain evidence="2 3">S9.3A</strain>
    </source>
</reference>
<comment type="caution">
    <text evidence="2">The sequence shown here is derived from an EMBL/GenBank/DDBJ whole genome shotgun (WGS) entry which is preliminary data.</text>
</comment>
<dbReference type="AlphaFoldDB" id="A0A502CQ05"/>
<dbReference type="EMBL" id="RCZM01000005">
    <property type="protein sequence ID" value="TPG14893.1"/>
    <property type="molecule type" value="Genomic_DNA"/>
</dbReference>
<dbReference type="OrthoDB" id="9043248at2"/>
<dbReference type="RefSeq" id="WP_140742217.1">
    <property type="nucleotide sequence ID" value="NZ_RCZM01000005.1"/>
</dbReference>
<dbReference type="PANTHER" id="PTHR10357:SF219">
    <property type="entry name" value="MALTOSE ALPHA-D-GLUCOSYLTRANSFERASE"/>
    <property type="match status" value="1"/>
</dbReference>
<dbReference type="InterPro" id="IPR006047">
    <property type="entry name" value="GH13_cat_dom"/>
</dbReference>
<dbReference type="Gene3D" id="2.60.40.1180">
    <property type="entry name" value="Golgi alpha-mannosidase II"/>
    <property type="match status" value="1"/>
</dbReference>
<dbReference type="Gene3D" id="3.90.400.10">
    <property type="entry name" value="Oligo-1,6-glucosidase, Domain 2"/>
    <property type="match status" value="1"/>
</dbReference>
<dbReference type="CDD" id="cd11334">
    <property type="entry name" value="AmyAc_TreS"/>
    <property type="match status" value="1"/>
</dbReference>
<dbReference type="Pfam" id="PF00128">
    <property type="entry name" value="Alpha-amylase"/>
    <property type="match status" value="2"/>
</dbReference>
<gene>
    <name evidence="2" type="ORF">EAH86_15205</name>
</gene>
<evidence type="ECO:0000313" key="2">
    <source>
        <dbReference type="EMBL" id="TPG14893.1"/>
    </source>
</evidence>
<name>A0A502CQ05_9MICO</name>
<dbReference type="SMART" id="SM00642">
    <property type="entry name" value="Aamy"/>
    <property type="match status" value="1"/>
</dbReference>
<organism evidence="2 3">
    <name type="scientific">Pedococcus bigeumensis</name>
    <dbReference type="NCBI Taxonomy" id="433644"/>
    <lineage>
        <taxon>Bacteria</taxon>
        <taxon>Bacillati</taxon>
        <taxon>Actinomycetota</taxon>
        <taxon>Actinomycetes</taxon>
        <taxon>Micrococcales</taxon>
        <taxon>Intrasporangiaceae</taxon>
        <taxon>Pedococcus</taxon>
    </lineage>
</organism>
<evidence type="ECO:0000259" key="1">
    <source>
        <dbReference type="SMART" id="SM00642"/>
    </source>
</evidence>
<dbReference type="GO" id="GO:0005975">
    <property type="term" value="P:carbohydrate metabolic process"/>
    <property type="evidence" value="ECO:0007669"/>
    <property type="project" value="InterPro"/>
</dbReference>
<dbReference type="Proteomes" id="UP000317722">
    <property type="component" value="Unassembled WGS sequence"/>
</dbReference>
<protein>
    <submittedName>
        <fullName evidence="2">Trehalose synthase</fullName>
    </submittedName>
</protein>
<accession>A0A502CQ05</accession>
<keyword evidence="3" id="KW-1185">Reference proteome</keyword>
<dbReference type="SUPFAM" id="SSF51445">
    <property type="entry name" value="(Trans)glycosidases"/>
    <property type="match status" value="1"/>
</dbReference>
<dbReference type="InterPro" id="IPR017853">
    <property type="entry name" value="GH"/>
</dbReference>
<sequence length="568" mass="64149">MQMSKTADLWWKTAVFYCADVQTFLDADGDGQGDLTGMAHRVDYLADLGVTCLWLMPLYPTRDVDDGYDITDFLSVDPRLGDLGDFVELVRIARSRGIRVILDFVMNHTSDHHPWFKEARKDTANPYRDYYVWRSTAPPDTSALVVFPDQEDSIWEKDDRTDQWYLHNFYKTQPDLNTANPKVRDEIVKVMGLWLGLGVSGFRIDAVPFLFAQDTLPKKDQKFEWDPHLALRHVKAFCGRRGSEVVLLGEVNVARAEQAAFFGGADGDELTMQFDFIAMQATWLSLARGDAGPLVEALRGRPEADEESQWVNFLRNHDELTLDKLTDEERQEVFDAFGPDPDMQLYGRGLRRRLPTMLDGDPRRIRLAYSLMFSLPGSPVLFYGEEIGMGENLDVPGRYAVRTPMQWSAAQNGGFSKAAKRRLPRPLTEGAYGPDHVNVASQRNDPDSLWTFIAQLIRRYRQSPELGWGPFHPLEQPFDAVLAHVAKVDSWATIAVHNLGPDACRVPLSLASVAGDDLPPIAHLTDLLDDYRLEPVTDGSATPSIEVDLEGYGCRWLQVIREGDERIA</sequence>
<dbReference type="InterPro" id="IPR013780">
    <property type="entry name" value="Glyco_hydro_b"/>
</dbReference>
<dbReference type="InterPro" id="IPR045857">
    <property type="entry name" value="O16G_dom_2"/>
</dbReference>